<dbReference type="Pfam" id="PF00251">
    <property type="entry name" value="Glyco_hydro_32N"/>
    <property type="match status" value="1"/>
</dbReference>
<reference evidence="8 9" key="1">
    <citation type="journal article" date="2015" name="Microbes Environ.">
        <title>Distribution and evolution of nitrogen fixation genes in the phylum bacteroidetes.</title>
        <authorList>
            <person name="Inoue J."/>
            <person name="Oshima K."/>
            <person name="Suda W."/>
            <person name="Sakamoto M."/>
            <person name="Iino T."/>
            <person name="Noda S."/>
            <person name="Hongoh Y."/>
            <person name="Hattori M."/>
            <person name="Ohkuma M."/>
        </authorList>
    </citation>
    <scope>NUCLEOTIDE SEQUENCE [LARGE SCALE GENOMIC DNA]</scope>
    <source>
        <strain evidence="8">JCM 15548</strain>
    </source>
</reference>
<dbReference type="CDD" id="cd18622">
    <property type="entry name" value="GH32_Inu-like"/>
    <property type="match status" value="1"/>
</dbReference>
<dbReference type="GO" id="GO:0005987">
    <property type="term" value="P:sucrose catabolic process"/>
    <property type="evidence" value="ECO:0007669"/>
    <property type="project" value="TreeGrafter"/>
</dbReference>
<evidence type="ECO:0000256" key="1">
    <source>
        <dbReference type="ARBA" id="ARBA00009902"/>
    </source>
</evidence>
<dbReference type="PROSITE" id="PS00609">
    <property type="entry name" value="GLYCOSYL_HYDROL_F32"/>
    <property type="match status" value="1"/>
</dbReference>
<evidence type="ECO:0000256" key="2">
    <source>
        <dbReference type="ARBA" id="ARBA00022801"/>
    </source>
</evidence>
<dbReference type="SUPFAM" id="SSF49899">
    <property type="entry name" value="Concanavalin A-like lectins/glucanases"/>
    <property type="match status" value="1"/>
</dbReference>
<dbReference type="InterPro" id="IPR023296">
    <property type="entry name" value="Glyco_hydro_beta-prop_sf"/>
</dbReference>
<evidence type="ECO:0000313" key="8">
    <source>
        <dbReference type="EMBL" id="GAO28475.1"/>
    </source>
</evidence>
<feature type="domain" description="Glycosyl hydrolase family 32 N-terminal" evidence="5">
    <location>
        <begin position="129"/>
        <end position="438"/>
    </location>
</feature>
<feature type="domain" description="Glycosyl hydrolase family 32 C-terminal" evidence="6">
    <location>
        <begin position="445"/>
        <end position="597"/>
    </location>
</feature>
<dbReference type="Proteomes" id="UP000032900">
    <property type="component" value="Unassembled WGS sequence"/>
</dbReference>
<dbReference type="Gene3D" id="2.60.120.560">
    <property type="entry name" value="Exo-inulinase, domain 1"/>
    <property type="match status" value="1"/>
</dbReference>
<dbReference type="InterPro" id="IPR001362">
    <property type="entry name" value="Glyco_hydro_32"/>
</dbReference>
<dbReference type="Gene3D" id="2.115.10.20">
    <property type="entry name" value="Glycosyl hydrolase domain, family 43"/>
    <property type="match status" value="1"/>
</dbReference>
<accession>A0A0E9LUE7</accession>
<protein>
    <submittedName>
        <fullName evidence="8">Sucrose-6-phosphate hydrolase</fullName>
    </submittedName>
</protein>
<dbReference type="SMART" id="SM00640">
    <property type="entry name" value="Glyco_32"/>
    <property type="match status" value="1"/>
</dbReference>
<keyword evidence="2 4" id="KW-0378">Hydrolase</keyword>
<name>A0A0E9LUE7_9BACT</name>
<dbReference type="AlphaFoldDB" id="A0A0E9LUE7"/>
<keyword evidence="3 4" id="KW-0326">Glycosidase</keyword>
<comment type="caution">
    <text evidence="8">The sequence shown here is derived from an EMBL/GenBank/DDBJ whole genome shotgun (WGS) entry which is preliminary data.</text>
</comment>
<evidence type="ECO:0000259" key="7">
    <source>
        <dbReference type="Pfam" id="PF16352"/>
    </source>
</evidence>
<feature type="domain" description="DUF4980" evidence="7">
    <location>
        <begin position="32"/>
        <end position="128"/>
    </location>
</feature>
<evidence type="ECO:0000259" key="6">
    <source>
        <dbReference type="Pfam" id="PF08244"/>
    </source>
</evidence>
<evidence type="ECO:0000256" key="4">
    <source>
        <dbReference type="RuleBase" id="RU362110"/>
    </source>
</evidence>
<comment type="similarity">
    <text evidence="1 4">Belongs to the glycosyl hydrolase 32 family.</text>
</comment>
<dbReference type="PANTHER" id="PTHR42800">
    <property type="entry name" value="EXOINULINASE INUD (AFU_ORTHOLOGUE AFUA_5G00480)"/>
    <property type="match status" value="1"/>
</dbReference>
<dbReference type="SUPFAM" id="SSF75005">
    <property type="entry name" value="Arabinanase/levansucrase/invertase"/>
    <property type="match status" value="1"/>
</dbReference>
<dbReference type="Pfam" id="PF16352">
    <property type="entry name" value="DUF4980"/>
    <property type="match status" value="1"/>
</dbReference>
<dbReference type="GO" id="GO:0004575">
    <property type="term" value="F:sucrose alpha-glucosidase activity"/>
    <property type="evidence" value="ECO:0007669"/>
    <property type="project" value="TreeGrafter"/>
</dbReference>
<evidence type="ECO:0000259" key="5">
    <source>
        <dbReference type="Pfam" id="PF00251"/>
    </source>
</evidence>
<dbReference type="InterPro" id="IPR018053">
    <property type="entry name" value="Glyco_hydro_32_AS"/>
</dbReference>
<organism evidence="8 9">
    <name type="scientific">Geofilum rubicundum JCM 15548</name>
    <dbReference type="NCBI Taxonomy" id="1236989"/>
    <lineage>
        <taxon>Bacteria</taxon>
        <taxon>Pseudomonadati</taxon>
        <taxon>Bacteroidota</taxon>
        <taxon>Bacteroidia</taxon>
        <taxon>Marinilabiliales</taxon>
        <taxon>Marinilabiliaceae</taxon>
        <taxon>Geofilum</taxon>
    </lineage>
</organism>
<dbReference type="EMBL" id="BAZW01000003">
    <property type="protein sequence ID" value="GAO28475.1"/>
    <property type="molecule type" value="Genomic_DNA"/>
</dbReference>
<dbReference type="Pfam" id="PF08244">
    <property type="entry name" value="Glyco_hydro_32C"/>
    <property type="match status" value="1"/>
</dbReference>
<proteinExistence type="inferred from homology"/>
<dbReference type="PANTHER" id="PTHR42800:SF1">
    <property type="entry name" value="EXOINULINASE INUD (AFU_ORTHOLOGUE AFUA_5G00480)"/>
    <property type="match status" value="1"/>
</dbReference>
<dbReference type="InterPro" id="IPR032313">
    <property type="entry name" value="DUF4980"/>
</dbReference>
<dbReference type="PROSITE" id="PS51257">
    <property type="entry name" value="PROKAR_LIPOPROTEIN"/>
    <property type="match status" value="1"/>
</dbReference>
<evidence type="ECO:0000256" key="3">
    <source>
        <dbReference type="ARBA" id="ARBA00023295"/>
    </source>
</evidence>
<gene>
    <name evidence="8" type="ORF">JCM15548_1573</name>
</gene>
<dbReference type="GO" id="GO:0005737">
    <property type="term" value="C:cytoplasm"/>
    <property type="evidence" value="ECO:0007669"/>
    <property type="project" value="TreeGrafter"/>
</dbReference>
<dbReference type="InterPro" id="IPR013320">
    <property type="entry name" value="ConA-like_dom_sf"/>
</dbReference>
<dbReference type="OrthoDB" id="9759709at2"/>
<sequence>MKRIVIYLVLAVIFAACNTRTEVVVQKVDDGAVLSFSADSKYLLMPMEDAAPEKPMEVEVNNDHFNTFVIRPAHNRIDYWVPLDLSNLNEKSVTILLNEFEGYDLFLDNVKLADTFDYNYDEKYRPAFHFTPPYGWMNDPNGMVYYDGVFHLAYQYNPLGTRWQNMSWGHATSKDLVTWEHQPVALYPDTLGAIFSGSAVVDMHNTTGLQSGEEKTLLAYFTHAGPNGQVQSLAYSNDKGETWTKYEKNPILTHFEDDPDFRDPKVFWHADTERWVMVIARSLKKEMELYSSDNGIDWQYESSFGQGQGAQGGIWECPDLFEMAVEGEAGESRWVLICNLNPGGPSGGSAAQYFIGDFDGRVFTNHAEPSDIKWMDWGKDHYATVTWSDVPESDGRRLAIGWMSNWEYANDVPTKNFRSAMTVARELKLVTKGEELVLASYPVEELKKLRTEEISFDHIVVENEHVVDSLLNHNEGAYELTLALDASDSDVAGLTLFNNNGEVVDISISLSKGELYMDRTNSGLTDFNDRFKAVTFAPVEKKERYELRILVDKASVEIFEGKGSTVMTNIVFPTEPYNRLKFYTKGGNTIVQDFKIYRLN</sequence>
<dbReference type="InterPro" id="IPR013189">
    <property type="entry name" value="Glyco_hydro_32_C"/>
</dbReference>
<evidence type="ECO:0000313" key="9">
    <source>
        <dbReference type="Proteomes" id="UP000032900"/>
    </source>
</evidence>
<dbReference type="STRING" id="1236989.JCM15548_1573"/>
<dbReference type="InterPro" id="IPR013148">
    <property type="entry name" value="Glyco_hydro_32_N"/>
</dbReference>
<keyword evidence="9" id="KW-1185">Reference proteome</keyword>
<dbReference type="RefSeq" id="WP_062122283.1">
    <property type="nucleotide sequence ID" value="NZ_BAZW01000003.1"/>
</dbReference>